<name>A0A2Z5ACB9_9PSED</name>
<dbReference type="InterPro" id="IPR005152">
    <property type="entry name" value="Lipase_secreted"/>
</dbReference>
<organism evidence="1 2">
    <name type="scientific">Pseudomonas oryzihabitans</name>
    <dbReference type="NCBI Taxonomy" id="47885"/>
    <lineage>
        <taxon>Bacteria</taxon>
        <taxon>Pseudomonadati</taxon>
        <taxon>Pseudomonadota</taxon>
        <taxon>Gammaproteobacteria</taxon>
        <taxon>Pseudomonadales</taxon>
        <taxon>Pseudomonadaceae</taxon>
        <taxon>Pseudomonas</taxon>
    </lineage>
</organism>
<sequence length="453" mass="49571">MPDRRWRRSGVATYRPPGYLGERVPVFRVLSCLSLFICFAMPVCVRAESPPGQVLTERTLRLFKADALAARLGDRVRSVGQPRCDVRLLEITYRTRGVHDEVADASAMLLLPEGPDCREPKPLLGWARGTETQRSSAQAGAVAQAGSSPLIVLYAAQGYAVAATDYLGLGRSSYPFHPYLHAASEASAVIDSLRAARGVMARRGMALSGQVMLAGYSQGGHATLAAQRTLEQRYAQEFNLVASAPMSGPYALSQTFLDNWSGRTPAGANALAPYLFSYTLVAMQHVYGDLYHRLDELLQQPWAARAERLLPGPDTIFQLLHDQALPPSNQLDRLRQKAFTRAFVEDSDQPFRRALRRNDLLDWTPRTPTLLCGAERDTVVEFRNARTAAQLFKARGAPVQLLDVDERIPPGVDGLRVHTQAAAAACMLATRKALLDPLRHPKSARSSKGGGAS</sequence>
<proteinExistence type="predicted"/>
<dbReference type="EMBL" id="CP022198">
    <property type="protein sequence ID" value="AXA67759.1"/>
    <property type="molecule type" value="Genomic_DNA"/>
</dbReference>
<dbReference type="PANTHER" id="PTHR34853">
    <property type="match status" value="1"/>
</dbReference>
<keyword evidence="1" id="KW-0378">Hydrolase</keyword>
<accession>A0A2Z5ACB9</accession>
<dbReference type="GO" id="GO:0004806">
    <property type="term" value="F:triacylglycerol lipase activity"/>
    <property type="evidence" value="ECO:0007669"/>
    <property type="project" value="InterPro"/>
</dbReference>
<evidence type="ECO:0000313" key="2">
    <source>
        <dbReference type="Proteomes" id="UP000250579"/>
    </source>
</evidence>
<dbReference type="InterPro" id="IPR029058">
    <property type="entry name" value="AB_hydrolase_fold"/>
</dbReference>
<dbReference type="Gene3D" id="1.10.260.160">
    <property type="match status" value="1"/>
</dbReference>
<evidence type="ECO:0000313" key="1">
    <source>
        <dbReference type="EMBL" id="AXA67759.1"/>
    </source>
</evidence>
<dbReference type="Pfam" id="PF03583">
    <property type="entry name" value="LIP"/>
    <property type="match status" value="1"/>
</dbReference>
<dbReference type="Proteomes" id="UP000250579">
    <property type="component" value="Chromosome"/>
</dbReference>
<dbReference type="AlphaFoldDB" id="A0A2Z5ACB9"/>
<reference evidence="1 2" key="1">
    <citation type="submission" date="2017-06" db="EMBL/GenBank/DDBJ databases">
        <title>Evolution towards high GC content and high-temperature stress adaptation in endophytic Pseudomonas oryzihabitans impacted its plant-growth promoting traits.</title>
        <authorList>
            <person name="Nascimento F.X."/>
        </authorList>
    </citation>
    <scope>NUCLEOTIDE SEQUENCE [LARGE SCALE GENOMIC DNA]</scope>
    <source>
        <strain evidence="1 2">MS8</strain>
    </source>
</reference>
<gene>
    <name evidence="1" type="ORF">CE139_18705</name>
</gene>
<dbReference type="GO" id="GO:0016042">
    <property type="term" value="P:lipid catabolic process"/>
    <property type="evidence" value="ECO:0007669"/>
    <property type="project" value="InterPro"/>
</dbReference>
<dbReference type="PANTHER" id="PTHR34853:SF1">
    <property type="entry name" value="LIPASE 5"/>
    <property type="match status" value="1"/>
</dbReference>
<dbReference type="SUPFAM" id="SSF53474">
    <property type="entry name" value="alpha/beta-Hydrolases"/>
    <property type="match status" value="1"/>
</dbReference>
<dbReference type="Gene3D" id="3.40.50.1820">
    <property type="entry name" value="alpha/beta hydrolase"/>
    <property type="match status" value="2"/>
</dbReference>
<protein>
    <submittedName>
        <fullName evidence="1">Alpha/beta hydrolase</fullName>
    </submittedName>
</protein>